<accession>A0ABS6H2U8</accession>
<evidence type="ECO:0000313" key="2">
    <source>
        <dbReference type="EMBL" id="MBU8542172.1"/>
    </source>
</evidence>
<evidence type="ECO:0000256" key="1">
    <source>
        <dbReference type="SAM" id="MobiDB-lite"/>
    </source>
</evidence>
<dbReference type="Proteomes" id="UP000689967">
    <property type="component" value="Unassembled WGS sequence"/>
</dbReference>
<name>A0ABS6H2U8_9PROT</name>
<dbReference type="EMBL" id="JAERQM010000001">
    <property type="protein sequence ID" value="MBU8542172.1"/>
    <property type="molecule type" value="Genomic_DNA"/>
</dbReference>
<organism evidence="2 3">
    <name type="scientific">Falsiroseomonas oleicola</name>
    <dbReference type="NCBI Taxonomy" id="2801474"/>
    <lineage>
        <taxon>Bacteria</taxon>
        <taxon>Pseudomonadati</taxon>
        <taxon>Pseudomonadota</taxon>
        <taxon>Alphaproteobacteria</taxon>
        <taxon>Acetobacterales</taxon>
        <taxon>Roseomonadaceae</taxon>
        <taxon>Falsiroseomonas</taxon>
    </lineage>
</organism>
<protein>
    <recommendedName>
        <fullName evidence="4">Chromosome partitioning protein ParB</fullName>
    </recommendedName>
</protein>
<dbReference type="RefSeq" id="WP_216872531.1">
    <property type="nucleotide sequence ID" value="NZ_JAERQM010000001.1"/>
</dbReference>
<evidence type="ECO:0000313" key="3">
    <source>
        <dbReference type="Proteomes" id="UP000689967"/>
    </source>
</evidence>
<proteinExistence type="predicted"/>
<keyword evidence="3" id="KW-1185">Reference proteome</keyword>
<reference evidence="2 3" key="1">
    <citation type="submission" date="2021-01" db="EMBL/GenBank/DDBJ databases">
        <title>Roseomonas sp. nov, a bacterium isolated from an oil production mixture in Yumen Oilfield.</title>
        <authorList>
            <person name="Wu D."/>
        </authorList>
    </citation>
    <scope>NUCLEOTIDE SEQUENCE [LARGE SCALE GENOMIC DNA]</scope>
    <source>
        <strain evidence="2 3">ROY-5-3</strain>
    </source>
</reference>
<gene>
    <name evidence="2" type="ORF">JJQ90_00560</name>
</gene>
<comment type="caution">
    <text evidence="2">The sequence shown here is derived from an EMBL/GenBank/DDBJ whole genome shotgun (WGS) entry which is preliminary data.</text>
</comment>
<sequence>MTVIASHADGDDRRASASGGTIAKEPLQVRIPTAVKRRFKAHAAMRGLEPSQLFIEIWEHYEATFKADPTQTET</sequence>
<evidence type="ECO:0008006" key="4">
    <source>
        <dbReference type="Google" id="ProtNLM"/>
    </source>
</evidence>
<feature type="region of interest" description="Disordered" evidence="1">
    <location>
        <begin position="1"/>
        <end position="24"/>
    </location>
</feature>